<keyword evidence="2" id="KW-0004">4Fe-4S</keyword>
<dbReference type="GO" id="GO:0045004">
    <property type="term" value="P:DNA replication proofreading"/>
    <property type="evidence" value="ECO:0007669"/>
    <property type="project" value="TreeGrafter"/>
</dbReference>
<keyword evidence="2" id="KW-0539">Nucleus</keyword>
<keyword evidence="2" id="KW-0808">Transferase</keyword>
<evidence type="ECO:0000256" key="3">
    <source>
        <dbReference type="SAM" id="MobiDB-lite"/>
    </source>
</evidence>
<dbReference type="InterPro" id="IPR013697">
    <property type="entry name" value="DNA_pol_e_suA_C"/>
</dbReference>
<keyword evidence="2" id="KW-0235">DNA replication</keyword>
<comment type="caution">
    <text evidence="5">The sequence shown here is derived from an EMBL/GenBank/DDBJ whole genome shotgun (WGS) entry which is preliminary data.</text>
</comment>
<dbReference type="InterPro" id="IPR029703">
    <property type="entry name" value="POL2"/>
</dbReference>
<feature type="compositionally biased region" description="Basic and acidic residues" evidence="3">
    <location>
        <begin position="447"/>
        <end position="458"/>
    </location>
</feature>
<dbReference type="GO" id="GO:0008310">
    <property type="term" value="F:single-stranded DNA 3'-5' DNA exonuclease activity"/>
    <property type="evidence" value="ECO:0007669"/>
    <property type="project" value="TreeGrafter"/>
</dbReference>
<dbReference type="EMBL" id="CAJNNV010002582">
    <property type="protein sequence ID" value="CAE8587435.1"/>
    <property type="molecule type" value="Genomic_DNA"/>
</dbReference>
<keyword evidence="2" id="KW-0548">Nucleotidyltransferase</keyword>
<dbReference type="InterPro" id="IPR000504">
    <property type="entry name" value="RRM_dom"/>
</dbReference>
<dbReference type="GO" id="GO:0006297">
    <property type="term" value="P:nucleotide-excision repair, DNA gap filling"/>
    <property type="evidence" value="ECO:0007669"/>
    <property type="project" value="TreeGrafter"/>
</dbReference>
<dbReference type="GO" id="GO:0003887">
    <property type="term" value="F:DNA-directed DNA polymerase activity"/>
    <property type="evidence" value="ECO:0007669"/>
    <property type="project" value="UniProtKB-KW"/>
</dbReference>
<feature type="region of interest" description="Disordered" evidence="3">
    <location>
        <begin position="439"/>
        <end position="503"/>
    </location>
</feature>
<accession>A0A813DLQ6</accession>
<dbReference type="InterPro" id="IPR012677">
    <property type="entry name" value="Nucleotide-bd_a/b_plait_sf"/>
</dbReference>
<dbReference type="GO" id="GO:0008270">
    <property type="term" value="F:zinc ion binding"/>
    <property type="evidence" value="ECO:0007669"/>
    <property type="project" value="UniProtKB-KW"/>
</dbReference>
<dbReference type="SUPFAM" id="SSF54928">
    <property type="entry name" value="RNA-binding domain, RBD"/>
    <property type="match status" value="2"/>
</dbReference>
<keyword evidence="2" id="KW-0863">Zinc-finger</keyword>
<dbReference type="SMART" id="SM00360">
    <property type="entry name" value="RRM"/>
    <property type="match status" value="2"/>
</dbReference>
<dbReference type="Pfam" id="PF08490">
    <property type="entry name" value="DUF1744"/>
    <property type="match status" value="2"/>
</dbReference>
<reference evidence="5" key="1">
    <citation type="submission" date="2021-02" db="EMBL/GenBank/DDBJ databases">
        <authorList>
            <person name="Dougan E. K."/>
            <person name="Rhodes N."/>
            <person name="Thang M."/>
            <person name="Chan C."/>
        </authorList>
    </citation>
    <scope>NUCLEOTIDE SEQUENCE</scope>
</reference>
<dbReference type="GO" id="GO:0003677">
    <property type="term" value="F:DNA binding"/>
    <property type="evidence" value="ECO:0007669"/>
    <property type="project" value="UniProtKB-KW"/>
</dbReference>
<feature type="region of interest" description="Disordered" evidence="3">
    <location>
        <begin position="885"/>
        <end position="957"/>
    </location>
</feature>
<evidence type="ECO:0000313" key="6">
    <source>
        <dbReference type="Proteomes" id="UP000654075"/>
    </source>
</evidence>
<comment type="catalytic activity">
    <reaction evidence="2">
        <text>DNA(n) + a 2'-deoxyribonucleoside 5'-triphosphate = DNA(n+1) + diphosphate</text>
        <dbReference type="Rhea" id="RHEA:22508"/>
        <dbReference type="Rhea" id="RHEA-COMP:17339"/>
        <dbReference type="Rhea" id="RHEA-COMP:17340"/>
        <dbReference type="ChEBI" id="CHEBI:33019"/>
        <dbReference type="ChEBI" id="CHEBI:61560"/>
        <dbReference type="ChEBI" id="CHEBI:173112"/>
        <dbReference type="EC" id="2.7.7.7"/>
    </reaction>
</comment>
<keyword evidence="1" id="KW-0694">RNA-binding</keyword>
<dbReference type="PROSITE" id="PS50102">
    <property type="entry name" value="RRM"/>
    <property type="match status" value="2"/>
</dbReference>
<feature type="domain" description="RRM" evidence="4">
    <location>
        <begin position="1095"/>
        <end position="1169"/>
    </location>
</feature>
<dbReference type="EC" id="2.7.7.7" evidence="2"/>
<name>A0A813DLQ6_POLGL</name>
<evidence type="ECO:0000256" key="1">
    <source>
        <dbReference type="PROSITE-ProRule" id="PRU00176"/>
    </source>
</evidence>
<dbReference type="GO" id="GO:0006272">
    <property type="term" value="P:leading strand elongation"/>
    <property type="evidence" value="ECO:0007669"/>
    <property type="project" value="TreeGrafter"/>
</dbReference>
<feature type="compositionally biased region" description="Acidic residues" evidence="3">
    <location>
        <begin position="473"/>
        <end position="492"/>
    </location>
</feature>
<keyword evidence="2" id="KW-0862">Zinc</keyword>
<dbReference type="Gene3D" id="3.30.70.330">
    <property type="match status" value="2"/>
</dbReference>
<keyword evidence="2" id="KW-0239">DNA-directed DNA polymerase</keyword>
<feature type="compositionally biased region" description="Low complexity" evidence="3">
    <location>
        <begin position="493"/>
        <end position="503"/>
    </location>
</feature>
<dbReference type="GO" id="GO:0008622">
    <property type="term" value="C:epsilon DNA polymerase complex"/>
    <property type="evidence" value="ECO:0007669"/>
    <property type="project" value="InterPro"/>
</dbReference>
<dbReference type="SMART" id="SM01159">
    <property type="entry name" value="DUF1744"/>
    <property type="match status" value="1"/>
</dbReference>
<evidence type="ECO:0000313" key="5">
    <source>
        <dbReference type="EMBL" id="CAE8587435.1"/>
    </source>
</evidence>
<feature type="domain" description="RRM" evidence="4">
    <location>
        <begin position="1002"/>
        <end position="1078"/>
    </location>
</feature>
<dbReference type="Pfam" id="PF00076">
    <property type="entry name" value="RRM_1"/>
    <property type="match status" value="2"/>
</dbReference>
<keyword evidence="2" id="KW-0411">Iron-sulfur</keyword>
<dbReference type="GO" id="GO:0003723">
    <property type="term" value="F:RNA binding"/>
    <property type="evidence" value="ECO:0007669"/>
    <property type="project" value="UniProtKB-UniRule"/>
</dbReference>
<organism evidence="5 6">
    <name type="scientific">Polarella glacialis</name>
    <name type="common">Dinoflagellate</name>
    <dbReference type="NCBI Taxonomy" id="89957"/>
    <lineage>
        <taxon>Eukaryota</taxon>
        <taxon>Sar</taxon>
        <taxon>Alveolata</taxon>
        <taxon>Dinophyceae</taxon>
        <taxon>Suessiales</taxon>
        <taxon>Suessiaceae</taxon>
        <taxon>Polarella</taxon>
    </lineage>
</organism>
<protein>
    <recommendedName>
        <fullName evidence="2">DNA polymerase epsilon catalytic subunit</fullName>
        <ecNumber evidence="2">2.7.7.7</ecNumber>
    </recommendedName>
</protein>
<dbReference type="GO" id="GO:0051539">
    <property type="term" value="F:4 iron, 4 sulfur cluster binding"/>
    <property type="evidence" value="ECO:0007669"/>
    <property type="project" value="UniProtKB-KW"/>
</dbReference>
<gene>
    <name evidence="5" type="ORF">PGLA1383_LOCUS6271</name>
</gene>
<dbReference type="PANTHER" id="PTHR10670">
    <property type="entry name" value="DNA POLYMERASE EPSILON CATALYTIC SUBUNIT A"/>
    <property type="match status" value="1"/>
</dbReference>
<keyword evidence="2" id="KW-0408">Iron</keyword>
<sequence>GDSHFPALDWPRWISRRFASKVPQLFGWWNQRLALCRASGLPICNAPEMIASMMPAALDAMYSRQLQKDNQLRWASSGSRPDLGETSLALMDAQEESVEAMNWVLQGKDLAEGRGGGQINKPGVYRSICLEVNLRTKVCICALLHARFLSDMEGGELSRKMIRKVAPTSGEVQSRNLDHTSEASVTSLESLVTMVQEIAAVRDEKELEIVALRQSWACQSVAAKAALQKAGIRADTATDNDDEDFVKVLVGAGCEDIHLATKLEELRTEHNAQLQLLDGLYGWLASPTSLLYDAALLRRVHQYMDKVLQLFVSVLKKNGCKVIHASYSKVLFETGKLRVVPDIQVFCEALCQNVQTQKALEPLDLNEAMPQANLYYGVIWLDPSDWAGIPIDPESGAVLWKVQSCWKLADFLPPAVRPSLLLYAGDLLLGPQRELGRRFGTCSDSRLPGEEAAGRDMEVDAGADLEAPGCADGDGDDDEDRDEEMAEEEEAPSDAADAAVAAADRSPNGLPLELLPLPHLTDTSAAGGADPEAQVSKVLEVEIRTFVQEDFFKDSPQLSAASEGVAQPNGQRELFFLDSHGACCRGRHVSMDVQSISAKTRGSRVKLEAAATADHAPRRKSYKSAVTVKKKMTEMTTTFMPSMPGDKSVSGGAPFGAEVELPGSPWEDGSFWKAPPSSVDFEFMRAQASSKGLAQSELNALIQILMLEECIVDQATCLDFESPCFPLILRLAETSRIVSPVCVHCERNYDKESDEASTKGEGKGKLKDRSCPNVHLDTRIAEESVRFNRAKSSYSAKDGMQARLVELLQSAVQAWQSQEITCKKYAIVFMRTVSRFSCANISGAEDYALRKCRPSASALADIRHDLPWLREMLELYGLGLRVEEAEEEAPGTEQKKPKKSKKETSNDAQALPEATSGDKKGKKDKKDKKAAFEPSLADKQAKNRQLHKEGKQTKKEKYKAKLKAIKAEADAKKAGGGKLGAARLEEEALKLAGMESLDPNAVECFVTGLPYMASDKHVTEHFARVGPCKVKLLMDAATNRASGKAFLTFETAQLALRACTLDKSKIQNRWISVRLATPRASERTAELTTRPDDCLSAVVTCEASTSEASLWKFFEDCQVSGVSLMTDKATGEFRGMAFLDFEEGKMVDKAVQKSAQTLKGKTILVRYKR</sequence>
<keyword evidence="2" id="KW-0238">DNA-binding</keyword>
<keyword evidence="6" id="KW-1185">Reference proteome</keyword>
<feature type="compositionally biased region" description="Basic and acidic residues" evidence="3">
    <location>
        <begin position="946"/>
        <end position="955"/>
    </location>
</feature>
<comment type="function">
    <text evidence="2">DNA polymerase II participates in chromosomal DNA replication.</text>
</comment>
<dbReference type="GO" id="GO:0000278">
    <property type="term" value="P:mitotic cell cycle"/>
    <property type="evidence" value="ECO:0007669"/>
    <property type="project" value="TreeGrafter"/>
</dbReference>
<evidence type="ECO:0000256" key="2">
    <source>
        <dbReference type="RuleBase" id="RU365029"/>
    </source>
</evidence>
<dbReference type="Proteomes" id="UP000654075">
    <property type="component" value="Unassembled WGS sequence"/>
</dbReference>
<dbReference type="PANTHER" id="PTHR10670:SF0">
    <property type="entry name" value="DNA POLYMERASE EPSILON CATALYTIC SUBUNIT A"/>
    <property type="match status" value="1"/>
</dbReference>
<keyword evidence="2" id="KW-0479">Metal-binding</keyword>
<dbReference type="OrthoDB" id="272703at2759"/>
<comment type="cofactor">
    <cofactor evidence="2">
        <name>[4Fe-4S] cluster</name>
        <dbReference type="ChEBI" id="CHEBI:49883"/>
    </cofactor>
</comment>
<dbReference type="AlphaFoldDB" id="A0A813DLQ6"/>
<feature type="non-terminal residue" evidence="5">
    <location>
        <position position="1169"/>
    </location>
</feature>
<dbReference type="InterPro" id="IPR035979">
    <property type="entry name" value="RBD_domain_sf"/>
</dbReference>
<comment type="similarity">
    <text evidence="2">Belongs to the DNA polymerase type-B family.</text>
</comment>
<dbReference type="GO" id="GO:0006287">
    <property type="term" value="P:base-excision repair, gap-filling"/>
    <property type="evidence" value="ECO:0007669"/>
    <property type="project" value="TreeGrafter"/>
</dbReference>
<proteinExistence type="inferred from homology"/>
<comment type="subcellular location">
    <subcellularLocation>
        <location evidence="2">Nucleus</location>
    </subcellularLocation>
</comment>
<evidence type="ECO:0000259" key="4">
    <source>
        <dbReference type="PROSITE" id="PS50102"/>
    </source>
</evidence>